<dbReference type="EMBL" id="EQ974481">
    <property type="protein sequence ID" value="EEF29176.1"/>
    <property type="molecule type" value="Genomic_DNA"/>
</dbReference>
<feature type="compositionally biased region" description="Polar residues" evidence="1">
    <location>
        <begin position="20"/>
        <end position="30"/>
    </location>
</feature>
<protein>
    <submittedName>
        <fullName evidence="2">Uncharacterized protein</fullName>
    </submittedName>
</protein>
<reference evidence="3" key="1">
    <citation type="journal article" date="2010" name="Nat. Biotechnol.">
        <title>Draft genome sequence of the oilseed species Ricinus communis.</title>
        <authorList>
            <person name="Chan A.P."/>
            <person name="Crabtree J."/>
            <person name="Zhao Q."/>
            <person name="Lorenzi H."/>
            <person name="Orvis J."/>
            <person name="Puiu D."/>
            <person name="Melake-Berhan A."/>
            <person name="Jones K.M."/>
            <person name="Redman J."/>
            <person name="Chen G."/>
            <person name="Cahoon E.B."/>
            <person name="Gedil M."/>
            <person name="Stanke M."/>
            <person name="Haas B.J."/>
            <person name="Wortman J.R."/>
            <person name="Fraser-Liggett C.M."/>
            <person name="Ravel J."/>
            <person name="Rabinowicz P.D."/>
        </authorList>
    </citation>
    <scope>NUCLEOTIDE SEQUENCE [LARGE SCALE GENOMIC DNA]</scope>
    <source>
        <strain evidence="3">cv. Hale</strain>
    </source>
</reference>
<organism evidence="2 3">
    <name type="scientific">Ricinus communis</name>
    <name type="common">Castor bean</name>
    <dbReference type="NCBI Taxonomy" id="3988"/>
    <lineage>
        <taxon>Eukaryota</taxon>
        <taxon>Viridiplantae</taxon>
        <taxon>Streptophyta</taxon>
        <taxon>Embryophyta</taxon>
        <taxon>Tracheophyta</taxon>
        <taxon>Spermatophyta</taxon>
        <taxon>Magnoliopsida</taxon>
        <taxon>eudicotyledons</taxon>
        <taxon>Gunneridae</taxon>
        <taxon>Pentapetalae</taxon>
        <taxon>rosids</taxon>
        <taxon>fabids</taxon>
        <taxon>Malpighiales</taxon>
        <taxon>Euphorbiaceae</taxon>
        <taxon>Acalyphoideae</taxon>
        <taxon>Acalypheae</taxon>
        <taxon>Ricinus</taxon>
    </lineage>
</organism>
<gene>
    <name evidence="2" type="ORF">RCOM_0103650</name>
</gene>
<dbReference type="InParanoid" id="B9T4N6"/>
<name>B9T4N6_RICCO</name>
<feature type="region of interest" description="Disordered" evidence="1">
    <location>
        <begin position="1"/>
        <end position="30"/>
    </location>
</feature>
<dbReference type="AlphaFoldDB" id="B9T4N6"/>
<evidence type="ECO:0000313" key="3">
    <source>
        <dbReference type="Proteomes" id="UP000008311"/>
    </source>
</evidence>
<proteinExistence type="predicted"/>
<keyword evidence="3" id="KW-1185">Reference proteome</keyword>
<feature type="compositionally biased region" description="Basic and acidic residues" evidence="1">
    <location>
        <begin position="1"/>
        <end position="17"/>
    </location>
</feature>
<sequence>MDKKEDRDKENLEDPKPDPSTANQNLSQDVDTLQRQEVLLNASMEALMKRNHEKLEDMEKKHKIYVEEFKDFCEKHEMVKGYKNFDAGIVIASGSEEEEVKDENFVKLKALFDLTVGNIKRAHRKISRFKSAESKKIHGLEPKIHALVAEGDRDYTDYDNADQGEIKKISFLDCLKEFDESDAAIGYETLKSLKTRAINHGINLSCLVINMMFLKLETEGLREKFQILGDSLKWASQGEKTVVIRRFLDLLDTADAIMSHWKNNESLERKAVLMLEEEEAAGFEGNIDLELGEETDIFFGLLKEIFRLELFWIHPGLPDSIKTKLKDYAFPLLVADMEQCEEALKWLELDVKLSEPCTFNFREDHQTFMETDDYKSMESKINELWNRIQESEKEKEQKLE</sequence>
<evidence type="ECO:0000313" key="2">
    <source>
        <dbReference type="EMBL" id="EEF29176.1"/>
    </source>
</evidence>
<accession>B9T4N6</accession>
<dbReference type="Proteomes" id="UP000008311">
    <property type="component" value="Unassembled WGS sequence"/>
</dbReference>
<evidence type="ECO:0000256" key="1">
    <source>
        <dbReference type="SAM" id="MobiDB-lite"/>
    </source>
</evidence>